<dbReference type="STRING" id="551996.SAMN05192573_1257"/>
<feature type="transmembrane region" description="Helical" evidence="6">
    <location>
        <begin position="80"/>
        <end position="103"/>
    </location>
</feature>
<protein>
    <submittedName>
        <fullName evidence="7">Membrane protein involved in the export of O-antigen and teichoic acid</fullName>
    </submittedName>
</protein>
<evidence type="ECO:0000313" key="8">
    <source>
        <dbReference type="Proteomes" id="UP000199705"/>
    </source>
</evidence>
<name>A0A1G8LXN3_9SPHI</name>
<dbReference type="PANTHER" id="PTHR30250">
    <property type="entry name" value="PST FAMILY PREDICTED COLANIC ACID TRANSPORTER"/>
    <property type="match status" value="1"/>
</dbReference>
<feature type="transmembrane region" description="Helical" evidence="6">
    <location>
        <begin position="340"/>
        <end position="363"/>
    </location>
</feature>
<dbReference type="Pfam" id="PF01943">
    <property type="entry name" value="Polysacc_synt"/>
    <property type="match status" value="1"/>
</dbReference>
<dbReference type="GO" id="GO:0005886">
    <property type="term" value="C:plasma membrane"/>
    <property type="evidence" value="ECO:0007669"/>
    <property type="project" value="UniProtKB-SubCell"/>
</dbReference>
<dbReference type="InterPro" id="IPR002797">
    <property type="entry name" value="Polysacc_synth"/>
</dbReference>
<feature type="transmembrane region" description="Helical" evidence="6">
    <location>
        <begin position="159"/>
        <end position="177"/>
    </location>
</feature>
<evidence type="ECO:0000313" key="7">
    <source>
        <dbReference type="EMBL" id="SDI60474.1"/>
    </source>
</evidence>
<feature type="transmembrane region" description="Helical" evidence="6">
    <location>
        <begin position="123"/>
        <end position="147"/>
    </location>
</feature>
<evidence type="ECO:0000256" key="3">
    <source>
        <dbReference type="ARBA" id="ARBA00022692"/>
    </source>
</evidence>
<feature type="transmembrane region" description="Helical" evidence="6">
    <location>
        <begin position="375"/>
        <end position="395"/>
    </location>
</feature>
<feature type="transmembrane region" description="Helical" evidence="6">
    <location>
        <begin position="255"/>
        <end position="276"/>
    </location>
</feature>
<keyword evidence="8" id="KW-1185">Reference proteome</keyword>
<keyword evidence="4 6" id="KW-1133">Transmembrane helix</keyword>
<dbReference type="AlphaFoldDB" id="A0A1G8LXN3"/>
<keyword evidence="3 6" id="KW-0812">Transmembrane</keyword>
<evidence type="ECO:0000256" key="6">
    <source>
        <dbReference type="SAM" id="Phobius"/>
    </source>
</evidence>
<gene>
    <name evidence="7" type="ORF">SAMN05192573_1257</name>
</gene>
<dbReference type="Proteomes" id="UP000199705">
    <property type="component" value="Unassembled WGS sequence"/>
</dbReference>
<sequence>MNLLQKQGFFNSLILYAGVALGFFNLIILFQRILITEEIGFFILMGTISLLYAQFAGLGIGNIILKYFPYYRSDDKKHSGFASFVTVWSLIGFAIFTVLFVVFKDFIISYYKNKNGAPLLIRYFYYLIPLSFFTLVFSVLENLALTVFKNVLSSFLREVGLRLFTTAGVLLIAIKLVDYHVFLMIYIAANLVAVLVLLAYIRKGRHFKFSTVGAQLLSERKTFFSYGVFTVLSGSSFVMIQNLDTLMLSMLTKESFSYVGIYGTFFAIAVVISLPAKALSRTSLQIIAQSWVTNDLAKIGKIYYKTSVVQMLIGCLLFIGLVINRSFIIMLLHKPEYANYFNVFIIVGVAFLVDMTGGLNGYIMNVSKYYKLTTVFIVSGVVFCVLSNLVLIPMLGMMGAALSYLITMFVLNFAYWLFVKIKFNLQPLAMAHVYILLIFTVCLLIGLYLPSLKNVFADMIYRSVIVGVVYMFLAYILKISEDINIVFDRILKKV</sequence>
<dbReference type="RefSeq" id="WP_091175631.1">
    <property type="nucleotide sequence ID" value="NZ_FNCG01000025.1"/>
</dbReference>
<dbReference type="EMBL" id="FNCG01000025">
    <property type="protein sequence ID" value="SDI60474.1"/>
    <property type="molecule type" value="Genomic_DNA"/>
</dbReference>
<keyword evidence="2" id="KW-1003">Cell membrane</keyword>
<accession>A0A1G8LXN3</accession>
<feature type="transmembrane region" description="Helical" evidence="6">
    <location>
        <begin position="460"/>
        <end position="477"/>
    </location>
</feature>
<feature type="transmembrane region" description="Helical" evidence="6">
    <location>
        <begin position="308"/>
        <end position="328"/>
    </location>
</feature>
<feature type="transmembrane region" description="Helical" evidence="6">
    <location>
        <begin position="431"/>
        <end position="448"/>
    </location>
</feature>
<dbReference type="PANTHER" id="PTHR30250:SF11">
    <property type="entry name" value="O-ANTIGEN TRANSPORTER-RELATED"/>
    <property type="match status" value="1"/>
</dbReference>
<comment type="subcellular location">
    <subcellularLocation>
        <location evidence="1">Cell membrane</location>
        <topology evidence="1">Multi-pass membrane protein</topology>
    </subcellularLocation>
</comment>
<evidence type="ECO:0000256" key="1">
    <source>
        <dbReference type="ARBA" id="ARBA00004651"/>
    </source>
</evidence>
<organism evidence="7 8">
    <name type="scientific">Mucilaginibacter gossypii</name>
    <dbReference type="NCBI Taxonomy" id="551996"/>
    <lineage>
        <taxon>Bacteria</taxon>
        <taxon>Pseudomonadati</taxon>
        <taxon>Bacteroidota</taxon>
        <taxon>Sphingobacteriia</taxon>
        <taxon>Sphingobacteriales</taxon>
        <taxon>Sphingobacteriaceae</taxon>
        <taxon>Mucilaginibacter</taxon>
    </lineage>
</organism>
<proteinExistence type="predicted"/>
<feature type="transmembrane region" description="Helical" evidence="6">
    <location>
        <begin position="223"/>
        <end position="243"/>
    </location>
</feature>
<dbReference type="InterPro" id="IPR050833">
    <property type="entry name" value="Poly_Biosynth_Transport"/>
</dbReference>
<evidence type="ECO:0000256" key="5">
    <source>
        <dbReference type="ARBA" id="ARBA00023136"/>
    </source>
</evidence>
<evidence type="ECO:0000256" key="4">
    <source>
        <dbReference type="ARBA" id="ARBA00022989"/>
    </source>
</evidence>
<feature type="transmembrane region" description="Helical" evidence="6">
    <location>
        <begin position="401"/>
        <end position="419"/>
    </location>
</feature>
<feature type="transmembrane region" description="Helical" evidence="6">
    <location>
        <begin position="183"/>
        <end position="202"/>
    </location>
</feature>
<feature type="transmembrane region" description="Helical" evidence="6">
    <location>
        <begin position="41"/>
        <end position="68"/>
    </location>
</feature>
<feature type="transmembrane region" description="Helical" evidence="6">
    <location>
        <begin position="12"/>
        <end position="35"/>
    </location>
</feature>
<keyword evidence="5 6" id="KW-0472">Membrane</keyword>
<evidence type="ECO:0000256" key="2">
    <source>
        <dbReference type="ARBA" id="ARBA00022475"/>
    </source>
</evidence>
<reference evidence="8" key="1">
    <citation type="submission" date="2016-10" db="EMBL/GenBank/DDBJ databases">
        <authorList>
            <person name="Varghese N."/>
            <person name="Submissions S."/>
        </authorList>
    </citation>
    <scope>NUCLEOTIDE SEQUENCE [LARGE SCALE GENOMIC DNA]</scope>
    <source>
        <strain evidence="8">Gh-67</strain>
    </source>
</reference>